<dbReference type="Proteomes" id="UP001056120">
    <property type="component" value="Linkage Group LG16"/>
</dbReference>
<proteinExistence type="predicted"/>
<evidence type="ECO:0000313" key="2">
    <source>
        <dbReference type="Proteomes" id="UP001056120"/>
    </source>
</evidence>
<reference evidence="2" key="1">
    <citation type="journal article" date="2022" name="Mol. Ecol. Resour.">
        <title>The genomes of chicory, endive, great burdock and yacon provide insights into Asteraceae palaeo-polyploidization history and plant inulin production.</title>
        <authorList>
            <person name="Fan W."/>
            <person name="Wang S."/>
            <person name="Wang H."/>
            <person name="Wang A."/>
            <person name="Jiang F."/>
            <person name="Liu H."/>
            <person name="Zhao H."/>
            <person name="Xu D."/>
            <person name="Zhang Y."/>
        </authorList>
    </citation>
    <scope>NUCLEOTIDE SEQUENCE [LARGE SCALE GENOMIC DNA]</scope>
    <source>
        <strain evidence="2">cv. Yunnan</strain>
    </source>
</reference>
<gene>
    <name evidence="1" type="ORF">L1987_47974</name>
</gene>
<reference evidence="1 2" key="2">
    <citation type="journal article" date="2022" name="Mol. Ecol. Resour.">
        <title>The genomes of chicory, endive, great burdock and yacon provide insights into Asteraceae paleo-polyploidization history and plant inulin production.</title>
        <authorList>
            <person name="Fan W."/>
            <person name="Wang S."/>
            <person name="Wang H."/>
            <person name="Wang A."/>
            <person name="Jiang F."/>
            <person name="Liu H."/>
            <person name="Zhao H."/>
            <person name="Xu D."/>
            <person name="Zhang Y."/>
        </authorList>
    </citation>
    <scope>NUCLEOTIDE SEQUENCE [LARGE SCALE GENOMIC DNA]</scope>
    <source>
        <strain evidence="2">cv. Yunnan</strain>
        <tissue evidence="1">Leaves</tissue>
    </source>
</reference>
<sequence>MPIADDRPPSDDGRRGSKVRGLFKLRFRTSVRAPVFRFGQWLDLCFRRDVIFGLIHGINSTFRFPVGRIHRHLK</sequence>
<keyword evidence="2" id="KW-1185">Reference proteome</keyword>
<dbReference type="EMBL" id="CM042033">
    <property type="protein sequence ID" value="KAI3773445.1"/>
    <property type="molecule type" value="Genomic_DNA"/>
</dbReference>
<evidence type="ECO:0000313" key="1">
    <source>
        <dbReference type="EMBL" id="KAI3773445.1"/>
    </source>
</evidence>
<accession>A0ACB9FQP6</accession>
<name>A0ACB9FQP6_9ASTR</name>
<comment type="caution">
    <text evidence="1">The sequence shown here is derived from an EMBL/GenBank/DDBJ whole genome shotgun (WGS) entry which is preliminary data.</text>
</comment>
<organism evidence="1 2">
    <name type="scientific">Smallanthus sonchifolius</name>
    <dbReference type="NCBI Taxonomy" id="185202"/>
    <lineage>
        <taxon>Eukaryota</taxon>
        <taxon>Viridiplantae</taxon>
        <taxon>Streptophyta</taxon>
        <taxon>Embryophyta</taxon>
        <taxon>Tracheophyta</taxon>
        <taxon>Spermatophyta</taxon>
        <taxon>Magnoliopsida</taxon>
        <taxon>eudicotyledons</taxon>
        <taxon>Gunneridae</taxon>
        <taxon>Pentapetalae</taxon>
        <taxon>asterids</taxon>
        <taxon>campanulids</taxon>
        <taxon>Asterales</taxon>
        <taxon>Asteraceae</taxon>
        <taxon>Asteroideae</taxon>
        <taxon>Heliantheae alliance</taxon>
        <taxon>Millerieae</taxon>
        <taxon>Smallanthus</taxon>
    </lineage>
</organism>
<protein>
    <submittedName>
        <fullName evidence="1">Uncharacterized protein</fullName>
    </submittedName>
</protein>